<keyword evidence="3" id="KW-1185">Reference proteome</keyword>
<name>A0A1I1X228_9FLAO</name>
<dbReference type="OrthoDB" id="1113095at2"/>
<dbReference type="RefSeq" id="WP_091498609.1">
    <property type="nucleotide sequence ID" value="NZ_FOMH01000018.1"/>
</dbReference>
<keyword evidence="1" id="KW-0732">Signal</keyword>
<gene>
    <name evidence="2" type="ORF">SAMN05216297_11823</name>
</gene>
<dbReference type="PROSITE" id="PS51257">
    <property type="entry name" value="PROKAR_LIPOPROTEIN"/>
    <property type="match status" value="1"/>
</dbReference>
<evidence type="ECO:0000313" key="3">
    <source>
        <dbReference type="Proteomes" id="UP000199672"/>
    </source>
</evidence>
<proteinExistence type="predicted"/>
<reference evidence="3" key="1">
    <citation type="submission" date="2016-10" db="EMBL/GenBank/DDBJ databases">
        <authorList>
            <person name="Varghese N."/>
            <person name="Submissions S."/>
        </authorList>
    </citation>
    <scope>NUCLEOTIDE SEQUENCE [LARGE SCALE GENOMIC DNA]</scope>
    <source>
        <strain evidence="3">CGMCC 1.10370</strain>
    </source>
</reference>
<feature type="signal peptide" evidence="1">
    <location>
        <begin position="1"/>
        <end position="22"/>
    </location>
</feature>
<dbReference type="STRING" id="739143.SAMN05216297_11823"/>
<accession>A0A1I1X228</accession>
<feature type="chain" id="PRO_5011761565" evidence="1">
    <location>
        <begin position="23"/>
        <end position="336"/>
    </location>
</feature>
<dbReference type="AlphaFoldDB" id="A0A1I1X228"/>
<protein>
    <submittedName>
        <fullName evidence="2">Uncharacterized protein</fullName>
    </submittedName>
</protein>
<evidence type="ECO:0000256" key="1">
    <source>
        <dbReference type="SAM" id="SignalP"/>
    </source>
</evidence>
<dbReference type="Proteomes" id="UP000199672">
    <property type="component" value="Unassembled WGS sequence"/>
</dbReference>
<organism evidence="2 3">
    <name type="scientific">Flavobacterium phragmitis</name>
    <dbReference type="NCBI Taxonomy" id="739143"/>
    <lineage>
        <taxon>Bacteria</taxon>
        <taxon>Pseudomonadati</taxon>
        <taxon>Bacteroidota</taxon>
        <taxon>Flavobacteriia</taxon>
        <taxon>Flavobacteriales</taxon>
        <taxon>Flavobacteriaceae</taxon>
        <taxon>Flavobacterium</taxon>
    </lineage>
</organism>
<dbReference type="EMBL" id="FOMH01000018">
    <property type="protein sequence ID" value="SFE01446.1"/>
    <property type="molecule type" value="Genomic_DNA"/>
</dbReference>
<evidence type="ECO:0000313" key="2">
    <source>
        <dbReference type="EMBL" id="SFE01446.1"/>
    </source>
</evidence>
<sequence length="336" mass="38340">MIRRTLLILFSILLLQSCNVGTSGTTVNENIEKEKRDEIKLLNDKLFKAVMNNDVNGVKALISDKLLEKDGANIAKLIADISKSFPSESYRILDEYNVSNSVANINNTVVSGVSQDNAYVLNYLALNKDMYVSLLIPNGHDNELLITVIYGKYGDEWKINILHFGQYSLLKKTAIDYYKLAQERYKKSALTDAVNYSGIAKECLRPANDIFKYQKEDEINEFYSKVMNEVNSKYTFPLSIDNIETKPKIFRIFPQGTEKGYAPMVCYLSTIKLQDTTALRTENNKVKKEIGKIFPGIDKDKPLVLYRIFNEMPDGKKEVQHYGIVDKIKDNNHLSK</sequence>